<gene>
    <name evidence="7" type="ORF">M9Y10_022144</name>
</gene>
<evidence type="ECO:0000256" key="4">
    <source>
        <dbReference type="PROSITE-ProRule" id="PRU10141"/>
    </source>
</evidence>
<dbReference type="EC" id="2.7.11.1" evidence="1"/>
<keyword evidence="8" id="KW-1185">Reference proteome</keyword>
<keyword evidence="5" id="KW-0808">Transferase</keyword>
<dbReference type="PROSITE" id="PS00107">
    <property type="entry name" value="PROTEIN_KINASE_ATP"/>
    <property type="match status" value="1"/>
</dbReference>
<evidence type="ECO:0000259" key="6">
    <source>
        <dbReference type="PROSITE" id="PS50011"/>
    </source>
</evidence>
<keyword evidence="2 4" id="KW-0547">Nucleotide-binding</keyword>
<proteinExistence type="inferred from homology"/>
<keyword evidence="5" id="KW-0418">Kinase</keyword>
<evidence type="ECO:0000313" key="8">
    <source>
        <dbReference type="Proteomes" id="UP001470230"/>
    </source>
</evidence>
<dbReference type="InterPro" id="IPR050235">
    <property type="entry name" value="CK1_Ser-Thr_kinase"/>
</dbReference>
<evidence type="ECO:0000256" key="5">
    <source>
        <dbReference type="RuleBase" id="RU000304"/>
    </source>
</evidence>
<dbReference type="InterPro" id="IPR008271">
    <property type="entry name" value="Ser/Thr_kinase_AS"/>
</dbReference>
<protein>
    <recommendedName>
        <fullName evidence="1">non-specific serine/threonine protein kinase</fullName>
        <ecNumber evidence="1">2.7.11.1</ecNumber>
    </recommendedName>
</protein>
<dbReference type="InterPro" id="IPR011009">
    <property type="entry name" value="Kinase-like_dom_sf"/>
</dbReference>
<sequence length="457" mass="52396">MLKRTLLLPGMQIGDYSIIEKIGSGGFGTVYSVESNIDSSKYALKILQKTGKCPISAIHREIEISMIISNEYSLNKTKPAEFAQIFDIGETDNFIYYVSELLGPSLDSLINKQREDINHQSINSHIKILKYGKEMLLCLKKLHAMHVIHCDVKPENFLFRNGNEISLIDFGLSKIVKNDKSDQKGSIQSFISIFRKLFQTKSNVHKNLYQDIDLSQVVKSSFIQIEKELKSCKKKINLFLLSKGLTYSSINNENQDNKSCYQCNYKKKKAHFKGTYKYASSNTLSGGVIGPRDDLISWFYSILELYSGSRILPWESLTHEIMAHHHNQLSDSCFNSDSKSSYHLDNSETPLVQMKKMKEYFEGDINTITKNYNFDTKGYILPEQLCEILHMPIEMAAAFRCILALKPGETFYHDDCYDEILFYIDSAIQSLEAIQKRENENIDNLNTEARMENTVTI</sequence>
<dbReference type="InterPro" id="IPR000719">
    <property type="entry name" value="Prot_kinase_dom"/>
</dbReference>
<dbReference type="Gene3D" id="1.10.510.10">
    <property type="entry name" value="Transferase(Phosphotransferase) domain 1"/>
    <property type="match status" value="2"/>
</dbReference>
<feature type="binding site" evidence="4">
    <location>
        <position position="45"/>
    </location>
    <ligand>
        <name>ATP</name>
        <dbReference type="ChEBI" id="CHEBI:30616"/>
    </ligand>
</feature>
<dbReference type="PANTHER" id="PTHR11909">
    <property type="entry name" value="CASEIN KINASE-RELATED"/>
    <property type="match status" value="1"/>
</dbReference>
<dbReference type="Pfam" id="PF00069">
    <property type="entry name" value="Pkinase"/>
    <property type="match status" value="1"/>
</dbReference>
<comment type="caution">
    <text evidence="7">The sequence shown here is derived from an EMBL/GenBank/DDBJ whole genome shotgun (WGS) entry which is preliminary data.</text>
</comment>
<dbReference type="Proteomes" id="UP001470230">
    <property type="component" value="Unassembled WGS sequence"/>
</dbReference>
<reference evidence="7 8" key="1">
    <citation type="submission" date="2024-04" db="EMBL/GenBank/DDBJ databases">
        <title>Tritrichomonas musculus Genome.</title>
        <authorList>
            <person name="Alves-Ferreira E."/>
            <person name="Grigg M."/>
            <person name="Lorenzi H."/>
            <person name="Galac M."/>
        </authorList>
    </citation>
    <scope>NUCLEOTIDE SEQUENCE [LARGE SCALE GENOMIC DNA]</scope>
    <source>
        <strain evidence="7 8">EAF2021</strain>
    </source>
</reference>
<dbReference type="EMBL" id="JAPFFF010000003">
    <property type="protein sequence ID" value="KAK8893716.1"/>
    <property type="molecule type" value="Genomic_DNA"/>
</dbReference>
<evidence type="ECO:0000256" key="1">
    <source>
        <dbReference type="ARBA" id="ARBA00012513"/>
    </source>
</evidence>
<dbReference type="SMART" id="SM00220">
    <property type="entry name" value="S_TKc"/>
    <property type="match status" value="1"/>
</dbReference>
<evidence type="ECO:0000256" key="3">
    <source>
        <dbReference type="ARBA" id="ARBA00022840"/>
    </source>
</evidence>
<name>A0ABR2KSC6_9EUKA</name>
<keyword evidence="3 4" id="KW-0067">ATP-binding</keyword>
<comment type="similarity">
    <text evidence="5">Belongs to the protein kinase superfamily.</text>
</comment>
<evidence type="ECO:0000313" key="7">
    <source>
        <dbReference type="EMBL" id="KAK8893716.1"/>
    </source>
</evidence>
<keyword evidence="5" id="KW-0723">Serine/threonine-protein kinase</keyword>
<evidence type="ECO:0000256" key="2">
    <source>
        <dbReference type="ARBA" id="ARBA00022741"/>
    </source>
</evidence>
<organism evidence="7 8">
    <name type="scientific">Tritrichomonas musculus</name>
    <dbReference type="NCBI Taxonomy" id="1915356"/>
    <lineage>
        <taxon>Eukaryota</taxon>
        <taxon>Metamonada</taxon>
        <taxon>Parabasalia</taxon>
        <taxon>Tritrichomonadida</taxon>
        <taxon>Tritrichomonadidae</taxon>
        <taxon>Tritrichomonas</taxon>
    </lineage>
</organism>
<accession>A0ABR2KSC6</accession>
<dbReference type="InterPro" id="IPR017441">
    <property type="entry name" value="Protein_kinase_ATP_BS"/>
</dbReference>
<dbReference type="PROSITE" id="PS50011">
    <property type="entry name" value="PROTEIN_KINASE_DOM"/>
    <property type="match status" value="1"/>
</dbReference>
<dbReference type="SUPFAM" id="SSF56112">
    <property type="entry name" value="Protein kinase-like (PK-like)"/>
    <property type="match status" value="1"/>
</dbReference>
<feature type="domain" description="Protein kinase" evidence="6">
    <location>
        <begin position="16"/>
        <end position="393"/>
    </location>
</feature>
<dbReference type="PROSITE" id="PS00108">
    <property type="entry name" value="PROTEIN_KINASE_ST"/>
    <property type="match status" value="1"/>
</dbReference>